<accession>A0ABD0L0Z1</accession>
<evidence type="ECO:0000256" key="1">
    <source>
        <dbReference type="SAM" id="MobiDB-lite"/>
    </source>
</evidence>
<name>A0ABD0L0Z1_9CAEN</name>
<evidence type="ECO:0000313" key="2">
    <source>
        <dbReference type="EMBL" id="KAK7492958.1"/>
    </source>
</evidence>
<proteinExistence type="predicted"/>
<gene>
    <name evidence="2" type="ORF">BaRGS_00015688</name>
</gene>
<dbReference type="Proteomes" id="UP001519460">
    <property type="component" value="Unassembled WGS sequence"/>
</dbReference>
<comment type="caution">
    <text evidence="2">The sequence shown here is derived from an EMBL/GenBank/DDBJ whole genome shotgun (WGS) entry which is preliminary data.</text>
</comment>
<evidence type="ECO:0000313" key="3">
    <source>
        <dbReference type="Proteomes" id="UP001519460"/>
    </source>
</evidence>
<sequence>MKKYHLSDEQREADVKCLVHRQNLQVSSLLPTFHQPSRSSRFQVKNNSVGEVTKPTGKSQDMNKHAQTISVLEADVKSLVHGIDVISPSLCMTTCLRLTSNV</sequence>
<reference evidence="2 3" key="1">
    <citation type="journal article" date="2023" name="Sci. Data">
        <title>Genome assembly of the Korean intertidal mud-creeper Batillaria attramentaria.</title>
        <authorList>
            <person name="Patra A.K."/>
            <person name="Ho P.T."/>
            <person name="Jun S."/>
            <person name="Lee S.J."/>
            <person name="Kim Y."/>
            <person name="Won Y.J."/>
        </authorList>
    </citation>
    <scope>NUCLEOTIDE SEQUENCE [LARGE SCALE GENOMIC DNA]</scope>
    <source>
        <strain evidence="2">Wonlab-2016</strain>
    </source>
</reference>
<organism evidence="2 3">
    <name type="scientific">Batillaria attramentaria</name>
    <dbReference type="NCBI Taxonomy" id="370345"/>
    <lineage>
        <taxon>Eukaryota</taxon>
        <taxon>Metazoa</taxon>
        <taxon>Spiralia</taxon>
        <taxon>Lophotrochozoa</taxon>
        <taxon>Mollusca</taxon>
        <taxon>Gastropoda</taxon>
        <taxon>Caenogastropoda</taxon>
        <taxon>Sorbeoconcha</taxon>
        <taxon>Cerithioidea</taxon>
        <taxon>Batillariidae</taxon>
        <taxon>Batillaria</taxon>
    </lineage>
</organism>
<protein>
    <submittedName>
        <fullName evidence="2">Uncharacterized protein</fullName>
    </submittedName>
</protein>
<dbReference type="EMBL" id="JACVVK020000097">
    <property type="protein sequence ID" value="KAK7492958.1"/>
    <property type="molecule type" value="Genomic_DNA"/>
</dbReference>
<dbReference type="AlphaFoldDB" id="A0ABD0L0Z1"/>
<feature type="region of interest" description="Disordered" evidence="1">
    <location>
        <begin position="37"/>
        <end position="63"/>
    </location>
</feature>
<keyword evidence="3" id="KW-1185">Reference proteome</keyword>